<dbReference type="InterPro" id="IPR036465">
    <property type="entry name" value="vWFA_dom_sf"/>
</dbReference>
<feature type="compositionally biased region" description="Basic and acidic residues" evidence="1">
    <location>
        <begin position="94"/>
        <end position="105"/>
    </location>
</feature>
<evidence type="ECO:0000259" key="2">
    <source>
        <dbReference type="SMART" id="SM00327"/>
    </source>
</evidence>
<evidence type="ECO:0000313" key="3">
    <source>
        <dbReference type="EMBL" id="BAC48637.1"/>
    </source>
</evidence>
<dbReference type="RefSeq" id="WP_011086156.1">
    <property type="nucleotide sequence ID" value="NC_004463.1"/>
</dbReference>
<proteinExistence type="predicted"/>
<dbReference type="GeneID" id="46490405"/>
<name>Q89PV8_BRADU</name>
<dbReference type="PANTHER" id="PTHR39338">
    <property type="entry name" value="BLL5662 PROTEIN-RELATED"/>
    <property type="match status" value="1"/>
</dbReference>
<dbReference type="eggNOG" id="COG3552">
    <property type="taxonomic scope" value="Bacteria"/>
</dbReference>
<dbReference type="PhylomeDB" id="Q89PV8"/>
<dbReference type="SUPFAM" id="SSF53300">
    <property type="entry name" value="vWA-like"/>
    <property type="match status" value="1"/>
</dbReference>
<dbReference type="InParanoid" id="Q89PV8"/>
<dbReference type="PIRSF" id="PIRSF010256">
    <property type="entry name" value="CoxE_vWa"/>
    <property type="match status" value="1"/>
</dbReference>
<dbReference type="Gene3D" id="3.40.50.410">
    <property type="entry name" value="von Willebrand factor, type A domain"/>
    <property type="match status" value="1"/>
</dbReference>
<evidence type="ECO:0000313" key="4">
    <source>
        <dbReference type="Proteomes" id="UP000002526"/>
    </source>
</evidence>
<gene>
    <name evidence="3" type="ordered locus">bll3372</name>
</gene>
<sequence>MSPELQLPQAARVFVSFVALLRANGFAVAPEQTTAFLTAIELLGPRHLGDIRQAALATLAPPPERRATFDRLFDLHFRGSEAVTRDDDGEDDETVRLQEEGRGDEEPLLSDDANESGLAATRSEALVERRFAQLSPGDALRRLTREAPRRLPRRRGHRRMQARRGPFADLRRTLRDSVRSDGEVLRLGHLKRRQRPRKILLLIDVSGSMKSRTEENMKLAHALVQAAPNPNVEVFTFGTRLTRVTRALRLKRREQALSAAAHLVSDWDGGTRIGDALQAFLAVPRFGGYARGAAVIVVSDGLERGAPDALRDAVARLSRRAWRMSWLTPLATGPGFRPQTEALVAIERFVDDLVDGGSSASIVAHVLALGRRRVA</sequence>
<dbReference type="PATRIC" id="fig|224911.44.peg.3021"/>
<keyword evidence="4" id="KW-1185">Reference proteome</keyword>
<dbReference type="SMART" id="SM00327">
    <property type="entry name" value="VWA"/>
    <property type="match status" value="1"/>
</dbReference>
<protein>
    <submittedName>
        <fullName evidence="3">Bll3372 protein</fullName>
    </submittedName>
</protein>
<dbReference type="EnsemblBacteria" id="BAC48637">
    <property type="protein sequence ID" value="BAC48637"/>
    <property type="gene ID" value="BAC48637"/>
</dbReference>
<evidence type="ECO:0000256" key="1">
    <source>
        <dbReference type="SAM" id="MobiDB-lite"/>
    </source>
</evidence>
<dbReference type="Pfam" id="PF05762">
    <property type="entry name" value="VWA_CoxE"/>
    <property type="match status" value="1"/>
</dbReference>
<dbReference type="AlphaFoldDB" id="Q89PV8"/>
<feature type="domain" description="VWFA" evidence="2">
    <location>
        <begin position="196"/>
        <end position="368"/>
    </location>
</feature>
<dbReference type="InterPro" id="IPR002035">
    <property type="entry name" value="VWF_A"/>
</dbReference>
<dbReference type="CDD" id="cd00198">
    <property type="entry name" value="vWFA"/>
    <property type="match status" value="1"/>
</dbReference>
<dbReference type="PANTHER" id="PTHR39338:SF6">
    <property type="entry name" value="BLL5662 PROTEIN"/>
    <property type="match status" value="1"/>
</dbReference>
<dbReference type="OrthoDB" id="9790469at2"/>
<dbReference type="HOGENOM" id="CLU_042261_0_0_5"/>
<accession>Q89PV8</accession>
<dbReference type="InterPro" id="IPR011195">
    <property type="entry name" value="UCP010256"/>
</dbReference>
<dbReference type="Proteomes" id="UP000002526">
    <property type="component" value="Chromosome"/>
</dbReference>
<dbReference type="EMBL" id="BA000040">
    <property type="protein sequence ID" value="BAC48637.1"/>
    <property type="molecule type" value="Genomic_DNA"/>
</dbReference>
<dbReference type="InterPro" id="IPR008912">
    <property type="entry name" value="Uncharacterised_CoxE"/>
</dbReference>
<feature type="region of interest" description="Disordered" evidence="1">
    <location>
        <begin position="83"/>
        <end position="116"/>
    </location>
</feature>
<dbReference type="KEGG" id="bja:bll3372"/>
<organism evidence="3 4">
    <name type="scientific">Bradyrhizobium diazoefficiens (strain JCM 10833 / BCRC 13528 / IAM 13628 / NBRC 14792 / USDA 110)</name>
    <dbReference type="NCBI Taxonomy" id="224911"/>
    <lineage>
        <taxon>Bacteria</taxon>
        <taxon>Pseudomonadati</taxon>
        <taxon>Pseudomonadota</taxon>
        <taxon>Alphaproteobacteria</taxon>
        <taxon>Hyphomicrobiales</taxon>
        <taxon>Nitrobacteraceae</taxon>
        <taxon>Bradyrhizobium</taxon>
    </lineage>
</organism>
<reference evidence="4" key="1">
    <citation type="journal article" date="2002" name="DNA Res.">
        <title>Complete genomic sequence of nitrogen-fixing symbiotic bacterium Bradyrhizobium japonicum USDA110.</title>
        <authorList>
            <person name="Kaneko T."/>
            <person name="Nakamura Y."/>
            <person name="Sato S."/>
            <person name="Minamisawa K."/>
            <person name="Uchiumi T."/>
            <person name="Sasamoto S."/>
            <person name="Watanabe A."/>
            <person name="Idesawa K."/>
            <person name="Iriguchi M."/>
            <person name="Kawashima K."/>
            <person name="Kohara M."/>
            <person name="Matsumoto M."/>
            <person name="Shimpo S."/>
            <person name="Tsuruoka H."/>
            <person name="Wada T."/>
            <person name="Yamada M."/>
            <person name="Tabata S."/>
        </authorList>
    </citation>
    <scope>NUCLEOTIDE SEQUENCE [LARGE SCALE GENOMIC DNA]</scope>
    <source>
        <strain evidence="4">JCM 10833 / BCRC 13528 / IAM 13628 / NBRC 14792 / USDA 110</strain>
    </source>
</reference>
<dbReference type="STRING" id="224911.AAV28_13890"/>